<evidence type="ECO:0000313" key="2">
    <source>
        <dbReference type="Proteomes" id="UP001157034"/>
    </source>
</evidence>
<sequence length="260" mass="28154">MQPPLDARLTYAPCVRTTGLIRAGAVVLMIAGVVSGTALGTPDDPPLAVPTDAATPPAASQPVAAVLAPLVRDVFRLRAHGIRYSPNARNVAMRSDARGPLLLFLPATGAVPRDYRQFLNTAGDLGYHVLALDYWNRGRSVARTCERDANCYSDLQANRFDGSHPTRFSAIAPEDSILDRLRRALTTLDRHDPHGGWGRFAHGDHVRWGRIVVAGHSQGVASPRSSLTTTPCRACSCSGLRWSRSTVSRPHGWRTRVSPP</sequence>
<dbReference type="EMBL" id="BSVB01000001">
    <property type="protein sequence ID" value="GMA97058.1"/>
    <property type="molecule type" value="Genomic_DNA"/>
</dbReference>
<dbReference type="Proteomes" id="UP001157034">
    <property type="component" value="Unassembled WGS sequence"/>
</dbReference>
<evidence type="ECO:0008006" key="3">
    <source>
        <dbReference type="Google" id="ProtNLM"/>
    </source>
</evidence>
<proteinExistence type="predicted"/>
<dbReference type="SUPFAM" id="SSF53474">
    <property type="entry name" value="alpha/beta-Hydrolases"/>
    <property type="match status" value="1"/>
</dbReference>
<protein>
    <recommendedName>
        <fullName evidence="3">Alpha/beta hydrolase</fullName>
    </recommendedName>
</protein>
<name>A0ABQ6K9Z6_9MICO</name>
<organism evidence="1 2">
    <name type="scientific">Pseudolysinimonas kribbensis</name>
    <dbReference type="NCBI Taxonomy" id="433641"/>
    <lineage>
        <taxon>Bacteria</taxon>
        <taxon>Bacillati</taxon>
        <taxon>Actinomycetota</taxon>
        <taxon>Actinomycetes</taxon>
        <taxon>Micrococcales</taxon>
        <taxon>Microbacteriaceae</taxon>
        <taxon>Pseudolysinimonas</taxon>
    </lineage>
</organism>
<dbReference type="InterPro" id="IPR058180">
    <property type="entry name" value="BPSS1187-like"/>
</dbReference>
<gene>
    <name evidence="1" type="ORF">GCM10025881_38820</name>
</gene>
<evidence type="ECO:0000313" key="1">
    <source>
        <dbReference type="EMBL" id="GMA97058.1"/>
    </source>
</evidence>
<keyword evidence="2" id="KW-1185">Reference proteome</keyword>
<dbReference type="NCBIfam" id="NF047580">
    <property type="entry name" value="BPSS1187_fam"/>
    <property type="match status" value="1"/>
</dbReference>
<dbReference type="Gene3D" id="3.40.50.1820">
    <property type="entry name" value="alpha/beta hydrolase"/>
    <property type="match status" value="1"/>
</dbReference>
<reference evidence="2" key="1">
    <citation type="journal article" date="2019" name="Int. J. Syst. Evol. Microbiol.">
        <title>The Global Catalogue of Microorganisms (GCM) 10K type strain sequencing project: providing services to taxonomists for standard genome sequencing and annotation.</title>
        <authorList>
            <consortium name="The Broad Institute Genomics Platform"/>
            <consortium name="The Broad Institute Genome Sequencing Center for Infectious Disease"/>
            <person name="Wu L."/>
            <person name="Ma J."/>
        </authorList>
    </citation>
    <scope>NUCLEOTIDE SEQUENCE [LARGE SCALE GENOMIC DNA]</scope>
    <source>
        <strain evidence="2">NBRC 108894</strain>
    </source>
</reference>
<accession>A0ABQ6K9Z6</accession>
<dbReference type="InterPro" id="IPR029058">
    <property type="entry name" value="AB_hydrolase_fold"/>
</dbReference>
<comment type="caution">
    <text evidence="1">The sequence shown here is derived from an EMBL/GenBank/DDBJ whole genome shotgun (WGS) entry which is preliminary data.</text>
</comment>